<sequence length="779" mass="91255">MTIRQLRLVFKQSGFIKNLEDKAHLLFVTESIASSIWILNQKLKDNYFNQQKNEGKKKAKNNTNNNINTNNSINKANLNSLLVISVGARTTNCIKVKQIKKITINDGLKNKYSSLNQIILQPESIQIESSPQNNVIGVYDCDYNFRRFLERLFKIKYPFHQYSGYYNYIKKQWEEIKKKMNTKWRFQSKFEIINIPIEIITKEDLNSSIKEFNKIEKNNENNNFENFFLKDKFKRSHRFNNKKNGCNKNGKGESERKSKSKWNSNNIKIQNENEYGNENENGKQNENENENLQLGNSNCKKFDTTFPTIELKISRRIFYSFISNLQEEISNFVGEITNENKDMLINDTEIVCIGGFSNSNVLKHLIKRQFSFVSKEQRIPNLNFDEYYSDGAVIKGAIVFGLYQNIITNQKFRKNVGFAKLKTILNKTNNNKESNSVINIPNGSIFEESFQMIINKNQSYPIDKIFKFEIEIDTLKFPELICLISTSQYDFEKHLIHDTKCNYQLLFEHQMKMSLNLKESFHNLNKNISQIRLIKLQFEFSFLGAEMIIKLRDLLNSTVLPFSSEYNYAGFWDTISTLHYNSIKKKYQQFLNNDLNNYYHNKIKNQLKSNNKHKNKTEITDNHKHKNRHKHKKKKKKKREDRYTHQKKCKGKVKEKSKGKGRNKGSSKNQEKCKHKNKGKGQNGGKDKYKEKGEGKGKGKSKSQNNDKGNIREMDIERGETKERSGKKLQENQDQMEKEIFLDGGENHNVAVGDNNNNKNNLASLEISKEGDKKELDNK</sequence>
<gene>
    <name evidence="2" type="ORF">M0813_25601</name>
</gene>
<feature type="compositionally biased region" description="Low complexity" evidence="1">
    <location>
        <begin position="287"/>
        <end position="296"/>
    </location>
</feature>
<dbReference type="InterPro" id="IPR043129">
    <property type="entry name" value="ATPase_NBD"/>
</dbReference>
<evidence type="ECO:0000313" key="3">
    <source>
        <dbReference type="Proteomes" id="UP001150062"/>
    </source>
</evidence>
<organism evidence="2 3">
    <name type="scientific">Anaeramoeba flamelloides</name>
    <dbReference type="NCBI Taxonomy" id="1746091"/>
    <lineage>
        <taxon>Eukaryota</taxon>
        <taxon>Metamonada</taxon>
        <taxon>Anaeramoebidae</taxon>
        <taxon>Anaeramoeba</taxon>
    </lineage>
</organism>
<feature type="region of interest" description="Disordered" evidence="1">
    <location>
        <begin position="606"/>
        <end position="779"/>
    </location>
</feature>
<comment type="caution">
    <text evidence="2">The sequence shown here is derived from an EMBL/GenBank/DDBJ whole genome shotgun (WGS) entry which is preliminary data.</text>
</comment>
<evidence type="ECO:0000313" key="2">
    <source>
        <dbReference type="EMBL" id="KAJ6239018.1"/>
    </source>
</evidence>
<dbReference type="EMBL" id="JAOAOG010000231">
    <property type="protein sequence ID" value="KAJ6239018.1"/>
    <property type="molecule type" value="Genomic_DNA"/>
</dbReference>
<feature type="compositionally biased region" description="Basic residues" evidence="1">
    <location>
        <begin position="606"/>
        <end position="615"/>
    </location>
</feature>
<feature type="region of interest" description="Disordered" evidence="1">
    <location>
        <begin position="239"/>
        <end position="296"/>
    </location>
</feature>
<evidence type="ECO:0000256" key="1">
    <source>
        <dbReference type="SAM" id="MobiDB-lite"/>
    </source>
</evidence>
<feature type="compositionally biased region" description="Basic and acidic residues" evidence="1">
    <location>
        <begin position="709"/>
        <end position="741"/>
    </location>
</feature>
<dbReference type="SUPFAM" id="SSF53067">
    <property type="entry name" value="Actin-like ATPase domain"/>
    <property type="match status" value="1"/>
</dbReference>
<feature type="compositionally biased region" description="Basic residues" evidence="1">
    <location>
        <begin position="623"/>
        <end position="651"/>
    </location>
</feature>
<feature type="compositionally biased region" description="Low complexity" evidence="1">
    <location>
        <begin position="261"/>
        <end position="279"/>
    </location>
</feature>
<accession>A0ABQ8Y2E5</accession>
<proteinExistence type="predicted"/>
<name>A0ABQ8Y2E5_9EUKA</name>
<reference evidence="2" key="1">
    <citation type="submission" date="2022-08" db="EMBL/GenBank/DDBJ databases">
        <title>Novel sulfate-reducing endosymbionts in the free-living metamonad Anaeramoeba.</title>
        <authorList>
            <person name="Jerlstrom-Hultqvist J."/>
            <person name="Cepicka I."/>
            <person name="Gallot-Lavallee L."/>
            <person name="Salas-Leiva D."/>
            <person name="Curtis B.A."/>
            <person name="Zahonova K."/>
            <person name="Pipaliya S."/>
            <person name="Dacks J."/>
            <person name="Roger A.J."/>
        </authorList>
    </citation>
    <scope>NUCLEOTIDE SEQUENCE</scope>
    <source>
        <strain evidence="2">Schooner1</strain>
    </source>
</reference>
<feature type="compositionally biased region" description="Low complexity" evidence="1">
    <location>
        <begin position="747"/>
        <end position="761"/>
    </location>
</feature>
<keyword evidence="3" id="KW-1185">Reference proteome</keyword>
<protein>
    <submittedName>
        <fullName evidence="2">Transcription initiation factor tfiid subunit 3</fullName>
    </submittedName>
</protein>
<feature type="compositionally biased region" description="Basic and acidic residues" evidence="1">
    <location>
        <begin position="767"/>
        <end position="779"/>
    </location>
</feature>
<dbReference type="Proteomes" id="UP001150062">
    <property type="component" value="Unassembled WGS sequence"/>
</dbReference>
<feature type="compositionally biased region" description="Basic and acidic residues" evidence="1">
    <location>
        <begin position="685"/>
        <end position="697"/>
    </location>
</feature>